<dbReference type="EMBL" id="OX459952">
    <property type="protein sequence ID" value="CAI9158211.1"/>
    <property type="molecule type" value="Genomic_DNA"/>
</dbReference>
<evidence type="ECO:0000256" key="1">
    <source>
        <dbReference type="SAM" id="MobiDB-lite"/>
    </source>
</evidence>
<dbReference type="Proteomes" id="UP001176941">
    <property type="component" value="Chromosome 16"/>
</dbReference>
<reference evidence="2" key="1">
    <citation type="submission" date="2023-04" db="EMBL/GenBank/DDBJ databases">
        <authorList>
            <consortium name="ELIXIR-Norway"/>
        </authorList>
    </citation>
    <scope>NUCLEOTIDE SEQUENCE [LARGE SCALE GENOMIC DNA]</scope>
</reference>
<feature type="compositionally biased region" description="Gly residues" evidence="1">
    <location>
        <begin position="109"/>
        <end position="118"/>
    </location>
</feature>
<gene>
    <name evidence="2" type="ORF">MRATA1EN1_LOCUS7173</name>
</gene>
<proteinExistence type="predicted"/>
<name>A0ABN8YCF9_RANTA</name>
<evidence type="ECO:0000313" key="2">
    <source>
        <dbReference type="EMBL" id="CAI9158211.1"/>
    </source>
</evidence>
<accession>A0ABN8YCF9</accession>
<feature type="compositionally biased region" description="Gly residues" evidence="1">
    <location>
        <begin position="78"/>
        <end position="90"/>
    </location>
</feature>
<protein>
    <submittedName>
        <fullName evidence="2">Uncharacterized protein</fullName>
    </submittedName>
</protein>
<keyword evidence="3" id="KW-1185">Reference proteome</keyword>
<sequence length="241" mass="24680">MWLCASLTSFFQKHCEVGLSSPLHRWKTEVYEGRVVSGLHPSGWYSQAHNGLSFCCTSCLRVKAWAGAKGAAVDLGGGDFTPQRQGGGNAVRGPAGTRSEGWGEPSMRGDGGGGGSEGRSGASGSAAAQEGPPPPPAAGVGGGEVGGGKVGPGPRVRLSSSCQPARPAPVGAWHESEMDWEGCWGKGWAGQKCPVTSHLGSLALGLPGGPSAWFWRGTRSPDGTRRQLRPSGVGLCPQHLA</sequence>
<organism evidence="2 3">
    <name type="scientific">Rangifer tarandus platyrhynchus</name>
    <name type="common">Svalbard reindeer</name>
    <dbReference type="NCBI Taxonomy" id="3082113"/>
    <lineage>
        <taxon>Eukaryota</taxon>
        <taxon>Metazoa</taxon>
        <taxon>Chordata</taxon>
        <taxon>Craniata</taxon>
        <taxon>Vertebrata</taxon>
        <taxon>Euteleostomi</taxon>
        <taxon>Mammalia</taxon>
        <taxon>Eutheria</taxon>
        <taxon>Laurasiatheria</taxon>
        <taxon>Artiodactyla</taxon>
        <taxon>Ruminantia</taxon>
        <taxon>Pecora</taxon>
        <taxon>Cervidae</taxon>
        <taxon>Odocoileinae</taxon>
        <taxon>Rangifer</taxon>
    </lineage>
</organism>
<feature type="compositionally biased region" description="Gly residues" evidence="1">
    <location>
        <begin position="139"/>
        <end position="151"/>
    </location>
</feature>
<feature type="compositionally biased region" description="Low complexity" evidence="1">
    <location>
        <begin position="119"/>
        <end position="130"/>
    </location>
</feature>
<feature type="region of interest" description="Disordered" evidence="1">
    <location>
        <begin position="78"/>
        <end position="170"/>
    </location>
</feature>
<evidence type="ECO:0000313" key="3">
    <source>
        <dbReference type="Proteomes" id="UP001176941"/>
    </source>
</evidence>